<proteinExistence type="predicted"/>
<dbReference type="InterPro" id="IPR049383">
    <property type="entry name" value="UbiD-like_N"/>
</dbReference>
<dbReference type="AlphaFoldDB" id="A0A0F8XWC8"/>
<comment type="caution">
    <text evidence="2">The sequence shown here is derived from an EMBL/GenBank/DDBJ whole genome shotgun (WGS) entry which is preliminary data.</text>
</comment>
<dbReference type="SUPFAM" id="SSF50475">
    <property type="entry name" value="FMN-binding split barrel"/>
    <property type="match status" value="1"/>
</dbReference>
<dbReference type="GO" id="GO:0016831">
    <property type="term" value="F:carboxy-lyase activity"/>
    <property type="evidence" value="ECO:0007669"/>
    <property type="project" value="InterPro"/>
</dbReference>
<dbReference type="PANTHER" id="PTHR30108:SF17">
    <property type="entry name" value="FERULIC ACID DECARBOXYLASE 1"/>
    <property type="match status" value="1"/>
</dbReference>
<dbReference type="PANTHER" id="PTHR30108">
    <property type="entry name" value="3-OCTAPRENYL-4-HYDROXYBENZOATE CARBOXY-LYASE-RELATED"/>
    <property type="match status" value="1"/>
</dbReference>
<protein>
    <recommendedName>
        <fullName evidence="1">3-octaprenyl-4-hydroxybenzoate carboxy-lyase-like N-terminal domain-containing protein</fullName>
    </recommendedName>
</protein>
<name>A0A0F8XWC8_9ZZZZ</name>
<evidence type="ECO:0000313" key="2">
    <source>
        <dbReference type="EMBL" id="KKK73387.1"/>
    </source>
</evidence>
<dbReference type="GO" id="GO:0005737">
    <property type="term" value="C:cytoplasm"/>
    <property type="evidence" value="ECO:0007669"/>
    <property type="project" value="TreeGrafter"/>
</dbReference>
<dbReference type="InterPro" id="IPR002830">
    <property type="entry name" value="UbiD"/>
</dbReference>
<dbReference type="EMBL" id="LAZR01056808">
    <property type="protein sequence ID" value="KKK73387.1"/>
    <property type="molecule type" value="Genomic_DNA"/>
</dbReference>
<evidence type="ECO:0000259" key="1">
    <source>
        <dbReference type="Pfam" id="PF20695"/>
    </source>
</evidence>
<feature type="domain" description="3-octaprenyl-4-hydroxybenzoate carboxy-lyase-like N-terminal" evidence="1">
    <location>
        <begin position="10"/>
        <end position="68"/>
    </location>
</feature>
<accession>A0A0F8XWC8</accession>
<sequence>MPCKDLREYLEVLDKAGELVRITEEVDWYLEAGAIARRAQDLRVPAPLLQRVKGYPEGVRLFRNTFGPNQAGGAWSH</sequence>
<gene>
    <name evidence="2" type="ORF">LCGC14_2894340</name>
</gene>
<reference evidence="2" key="1">
    <citation type="journal article" date="2015" name="Nature">
        <title>Complex archaea that bridge the gap between prokaryotes and eukaryotes.</title>
        <authorList>
            <person name="Spang A."/>
            <person name="Saw J.H."/>
            <person name="Jorgensen S.L."/>
            <person name="Zaremba-Niedzwiedzka K."/>
            <person name="Martijn J."/>
            <person name="Lind A.E."/>
            <person name="van Eijk R."/>
            <person name="Schleper C."/>
            <person name="Guy L."/>
            <person name="Ettema T.J."/>
        </authorList>
    </citation>
    <scope>NUCLEOTIDE SEQUENCE</scope>
</reference>
<dbReference type="Pfam" id="PF20695">
    <property type="entry name" value="UbiD_N"/>
    <property type="match status" value="1"/>
</dbReference>
<organism evidence="2">
    <name type="scientific">marine sediment metagenome</name>
    <dbReference type="NCBI Taxonomy" id="412755"/>
    <lineage>
        <taxon>unclassified sequences</taxon>
        <taxon>metagenomes</taxon>
        <taxon>ecological metagenomes</taxon>
    </lineage>
</organism>